<evidence type="ECO:0000256" key="1">
    <source>
        <dbReference type="ARBA" id="ARBA00004496"/>
    </source>
</evidence>
<dbReference type="GO" id="GO:0006282">
    <property type="term" value="P:regulation of DNA repair"/>
    <property type="evidence" value="ECO:0007669"/>
    <property type="project" value="UniProtKB-UniRule"/>
</dbReference>
<dbReference type="OrthoDB" id="7066780at2"/>
<dbReference type="Proteomes" id="UP000198870">
    <property type="component" value="Unassembled WGS sequence"/>
</dbReference>
<evidence type="ECO:0000256" key="3">
    <source>
        <dbReference type="ARBA" id="ARBA00018111"/>
    </source>
</evidence>
<dbReference type="GO" id="GO:0005737">
    <property type="term" value="C:cytoplasm"/>
    <property type="evidence" value="ECO:0007669"/>
    <property type="project" value="UniProtKB-SubCell"/>
</dbReference>
<feature type="domain" description="RecX third three-helical" evidence="8">
    <location>
        <begin position="172"/>
        <end position="217"/>
    </location>
</feature>
<dbReference type="STRING" id="419481.SAMN05216233_101152"/>
<evidence type="ECO:0000256" key="5">
    <source>
        <dbReference type="HAMAP-Rule" id="MF_01114"/>
    </source>
</evidence>
<dbReference type="PANTHER" id="PTHR33602:SF1">
    <property type="entry name" value="REGULATORY PROTEIN RECX FAMILY PROTEIN"/>
    <property type="match status" value="1"/>
</dbReference>
<dbReference type="Pfam" id="PF21981">
    <property type="entry name" value="RecX_HTH3"/>
    <property type="match status" value="1"/>
</dbReference>
<dbReference type="InterPro" id="IPR053926">
    <property type="entry name" value="RecX_HTH_1st"/>
</dbReference>
<keyword evidence="4 5" id="KW-0963">Cytoplasm</keyword>
<gene>
    <name evidence="5" type="primary">recX</name>
    <name evidence="10" type="ORF">SAMN05216233_101152</name>
</gene>
<dbReference type="Pfam" id="PF21982">
    <property type="entry name" value="RecX_HTH1"/>
    <property type="match status" value="1"/>
</dbReference>
<evidence type="ECO:0000259" key="8">
    <source>
        <dbReference type="Pfam" id="PF21981"/>
    </source>
</evidence>
<feature type="domain" description="RecX second three-helical" evidence="7">
    <location>
        <begin position="125"/>
        <end position="165"/>
    </location>
</feature>
<comment type="function">
    <text evidence="5">Modulates RecA activity.</text>
</comment>
<feature type="region of interest" description="Disordered" evidence="6">
    <location>
        <begin position="1"/>
        <end position="22"/>
    </location>
</feature>
<evidence type="ECO:0000256" key="4">
    <source>
        <dbReference type="ARBA" id="ARBA00022490"/>
    </source>
</evidence>
<dbReference type="AlphaFoldDB" id="A0A1G5AFY6"/>
<evidence type="ECO:0000313" key="11">
    <source>
        <dbReference type="Proteomes" id="UP000198870"/>
    </source>
</evidence>
<evidence type="ECO:0000259" key="9">
    <source>
        <dbReference type="Pfam" id="PF21982"/>
    </source>
</evidence>
<comment type="subcellular location">
    <subcellularLocation>
        <location evidence="1 5">Cytoplasm</location>
    </subcellularLocation>
</comment>
<sequence>MTASSPWDDASDTDQPTERPCKITNIDYNEKRPGKADIFLNGKKAFSMNAFDAALLERGSVMAPAEVEKRAFEDEKQRCWASTLRLLGVRSRSRAELMRRLRDKKFSRKAIELSLDRAEKAGFINDEAFAKEWIDSRLRNQPKGRYLLKQELRLKGIDDALIDRLLEEGVDETSAALTLLRKKAWKWKKMETPVFKQKAYTFLAGKGFAFDITREAVDLFLQEREDEPE</sequence>
<dbReference type="InterPro" id="IPR003783">
    <property type="entry name" value="Regulatory_RecX"/>
</dbReference>
<dbReference type="EMBL" id="FMUX01000001">
    <property type="protein sequence ID" value="SCX76820.1"/>
    <property type="molecule type" value="Genomic_DNA"/>
</dbReference>
<evidence type="ECO:0000256" key="2">
    <source>
        <dbReference type="ARBA" id="ARBA00009695"/>
    </source>
</evidence>
<keyword evidence="11" id="KW-1185">Reference proteome</keyword>
<dbReference type="HAMAP" id="MF_01114">
    <property type="entry name" value="RecX"/>
    <property type="match status" value="1"/>
</dbReference>
<dbReference type="InterPro" id="IPR053925">
    <property type="entry name" value="RecX_HTH_3rd"/>
</dbReference>
<name>A0A1G5AFY6_9BACT</name>
<evidence type="ECO:0000259" key="7">
    <source>
        <dbReference type="Pfam" id="PF02631"/>
    </source>
</evidence>
<organism evidence="10 11">
    <name type="scientific">Desulfoluna spongiiphila</name>
    <dbReference type="NCBI Taxonomy" id="419481"/>
    <lineage>
        <taxon>Bacteria</taxon>
        <taxon>Pseudomonadati</taxon>
        <taxon>Thermodesulfobacteriota</taxon>
        <taxon>Desulfobacteria</taxon>
        <taxon>Desulfobacterales</taxon>
        <taxon>Desulfolunaceae</taxon>
        <taxon>Desulfoluna</taxon>
    </lineage>
</organism>
<evidence type="ECO:0000313" key="10">
    <source>
        <dbReference type="EMBL" id="SCX76820.1"/>
    </source>
</evidence>
<dbReference type="Gene3D" id="1.10.10.10">
    <property type="entry name" value="Winged helix-like DNA-binding domain superfamily/Winged helix DNA-binding domain"/>
    <property type="match status" value="3"/>
</dbReference>
<proteinExistence type="inferred from homology"/>
<reference evidence="10 11" key="1">
    <citation type="submission" date="2016-10" db="EMBL/GenBank/DDBJ databases">
        <authorList>
            <person name="de Groot N.N."/>
        </authorList>
    </citation>
    <scope>NUCLEOTIDE SEQUENCE [LARGE SCALE GENOMIC DNA]</scope>
    <source>
        <strain evidence="10 11">AA1</strain>
    </source>
</reference>
<evidence type="ECO:0000256" key="6">
    <source>
        <dbReference type="SAM" id="MobiDB-lite"/>
    </source>
</evidence>
<dbReference type="InterPro" id="IPR053924">
    <property type="entry name" value="RecX_HTH_2nd"/>
</dbReference>
<feature type="domain" description="RecX first three-helical" evidence="9">
    <location>
        <begin position="79"/>
        <end position="117"/>
    </location>
</feature>
<dbReference type="InterPro" id="IPR036388">
    <property type="entry name" value="WH-like_DNA-bd_sf"/>
</dbReference>
<accession>A0A1G5AFY6</accession>
<protein>
    <recommendedName>
        <fullName evidence="3 5">Regulatory protein RecX</fullName>
    </recommendedName>
</protein>
<dbReference type="Pfam" id="PF02631">
    <property type="entry name" value="RecX_HTH2"/>
    <property type="match status" value="1"/>
</dbReference>
<comment type="similarity">
    <text evidence="2 5">Belongs to the RecX family.</text>
</comment>
<dbReference type="RefSeq" id="WP_092207282.1">
    <property type="nucleotide sequence ID" value="NZ_FMUX01000001.1"/>
</dbReference>
<dbReference type="PANTHER" id="PTHR33602">
    <property type="entry name" value="REGULATORY PROTEIN RECX FAMILY PROTEIN"/>
    <property type="match status" value="1"/>
</dbReference>